<feature type="compositionally biased region" description="Polar residues" evidence="2">
    <location>
        <begin position="152"/>
        <end position="162"/>
    </location>
</feature>
<dbReference type="EMBL" id="FOYZ01000011">
    <property type="protein sequence ID" value="SFR95448.1"/>
    <property type="molecule type" value="Genomic_DNA"/>
</dbReference>
<feature type="region of interest" description="Disordered" evidence="2">
    <location>
        <begin position="143"/>
        <end position="170"/>
    </location>
</feature>
<dbReference type="PANTHER" id="PTHR33221">
    <property type="entry name" value="WINGED HELIX-TURN-HELIX TRANSCRIPTIONAL REGULATOR, RRF2 FAMILY"/>
    <property type="match status" value="1"/>
</dbReference>
<dbReference type="InterPro" id="IPR036390">
    <property type="entry name" value="WH_DNA-bd_sf"/>
</dbReference>
<dbReference type="PANTHER" id="PTHR33221:SF5">
    <property type="entry name" value="HTH-TYPE TRANSCRIPTIONAL REGULATOR ISCR"/>
    <property type="match status" value="1"/>
</dbReference>
<gene>
    <name evidence="3" type="ORF">SAMN05661086_02770</name>
</gene>
<evidence type="ECO:0000256" key="2">
    <source>
        <dbReference type="SAM" id="MobiDB-lite"/>
    </source>
</evidence>
<keyword evidence="4" id="KW-1185">Reference proteome</keyword>
<evidence type="ECO:0000313" key="3">
    <source>
        <dbReference type="EMBL" id="SFR95448.1"/>
    </source>
</evidence>
<evidence type="ECO:0000256" key="1">
    <source>
        <dbReference type="ARBA" id="ARBA00023125"/>
    </source>
</evidence>
<dbReference type="GO" id="GO:0005829">
    <property type="term" value="C:cytosol"/>
    <property type="evidence" value="ECO:0007669"/>
    <property type="project" value="TreeGrafter"/>
</dbReference>
<dbReference type="PROSITE" id="PS01332">
    <property type="entry name" value="HTH_RRF2_1"/>
    <property type="match status" value="1"/>
</dbReference>
<dbReference type="OrthoDB" id="9808360at2"/>
<dbReference type="SUPFAM" id="SSF46785">
    <property type="entry name" value="Winged helix' DNA-binding domain"/>
    <property type="match status" value="1"/>
</dbReference>
<dbReference type="STRING" id="37658.SAMN05661086_02770"/>
<dbReference type="GO" id="GO:0003677">
    <property type="term" value="F:DNA binding"/>
    <property type="evidence" value="ECO:0007669"/>
    <property type="project" value="UniProtKB-KW"/>
</dbReference>
<sequence length="170" mass="18144">MKISTKGRYGLRAVLDVALHSETEAVALSSIAARQQISISYLEQLVSKLKKAGIVNSIRGAQGGYVLAKPAEEISVGDILRALEGDLHPVDCAEIMDGSSVCTGSDVCVTKFVWKRISDSINDAVNSLMLAELVNEGKAIQEKAQEDEGANDTVTQKNSTPMCQKPGSLH</sequence>
<accession>A0A1I6KWR0</accession>
<dbReference type="GO" id="GO:0003700">
    <property type="term" value="F:DNA-binding transcription factor activity"/>
    <property type="evidence" value="ECO:0007669"/>
    <property type="project" value="TreeGrafter"/>
</dbReference>
<proteinExistence type="predicted"/>
<name>A0A1I6KWR0_9FIRM</name>
<protein>
    <submittedName>
        <fullName evidence="3">Transcriptional regulator, BadM/Rrf2 family</fullName>
    </submittedName>
</protein>
<evidence type="ECO:0000313" key="4">
    <source>
        <dbReference type="Proteomes" id="UP000199659"/>
    </source>
</evidence>
<organism evidence="3 4">
    <name type="scientific">Anaeromicropila populeti</name>
    <dbReference type="NCBI Taxonomy" id="37658"/>
    <lineage>
        <taxon>Bacteria</taxon>
        <taxon>Bacillati</taxon>
        <taxon>Bacillota</taxon>
        <taxon>Clostridia</taxon>
        <taxon>Lachnospirales</taxon>
        <taxon>Lachnospiraceae</taxon>
        <taxon>Anaeromicropila</taxon>
    </lineage>
</organism>
<dbReference type="NCBIfam" id="TIGR00738">
    <property type="entry name" value="rrf2_super"/>
    <property type="match status" value="1"/>
</dbReference>
<keyword evidence="1" id="KW-0238">DNA-binding</keyword>
<reference evidence="3 4" key="1">
    <citation type="submission" date="2016-10" db="EMBL/GenBank/DDBJ databases">
        <authorList>
            <person name="de Groot N.N."/>
        </authorList>
    </citation>
    <scope>NUCLEOTIDE SEQUENCE [LARGE SCALE GENOMIC DNA]</scope>
    <source>
        <strain evidence="3 4">743A</strain>
    </source>
</reference>
<dbReference type="Proteomes" id="UP000199659">
    <property type="component" value="Unassembled WGS sequence"/>
</dbReference>
<dbReference type="InterPro" id="IPR036388">
    <property type="entry name" value="WH-like_DNA-bd_sf"/>
</dbReference>
<dbReference type="RefSeq" id="WP_092561773.1">
    <property type="nucleotide sequence ID" value="NZ_FOYZ01000011.1"/>
</dbReference>
<dbReference type="InterPro" id="IPR000944">
    <property type="entry name" value="Tscrpt_reg_Rrf2"/>
</dbReference>
<dbReference type="Pfam" id="PF02082">
    <property type="entry name" value="Rrf2"/>
    <property type="match status" value="1"/>
</dbReference>
<dbReference type="AlphaFoldDB" id="A0A1I6KWR0"/>
<dbReference type="InterPro" id="IPR030489">
    <property type="entry name" value="TR_Rrf2-type_CS"/>
</dbReference>
<dbReference type="Gene3D" id="1.10.10.10">
    <property type="entry name" value="Winged helix-like DNA-binding domain superfamily/Winged helix DNA-binding domain"/>
    <property type="match status" value="1"/>
</dbReference>
<dbReference type="PROSITE" id="PS51197">
    <property type="entry name" value="HTH_RRF2_2"/>
    <property type="match status" value="1"/>
</dbReference>